<evidence type="ECO:0000256" key="1">
    <source>
        <dbReference type="ARBA" id="ARBA00007521"/>
    </source>
</evidence>
<dbReference type="PANTHER" id="PTHR33988:SF2">
    <property type="entry name" value="ENDORIBONUCLEASE MAZF"/>
    <property type="match status" value="1"/>
</dbReference>
<dbReference type="AlphaFoldDB" id="A0AAW9QUY5"/>
<dbReference type="GO" id="GO:0006402">
    <property type="term" value="P:mRNA catabolic process"/>
    <property type="evidence" value="ECO:0007669"/>
    <property type="project" value="TreeGrafter"/>
</dbReference>
<dbReference type="PANTHER" id="PTHR33988">
    <property type="entry name" value="ENDORIBONUCLEASE MAZF-RELATED"/>
    <property type="match status" value="1"/>
</dbReference>
<accession>A0AAW9QUY5</accession>
<dbReference type="SUPFAM" id="SSF50118">
    <property type="entry name" value="Cell growth inhibitor/plasmid maintenance toxic component"/>
    <property type="match status" value="1"/>
</dbReference>
<keyword evidence="4" id="KW-1185">Reference proteome</keyword>
<comment type="similarity">
    <text evidence="1">Belongs to the PemK/MazF family.</text>
</comment>
<dbReference type="GO" id="GO:0016787">
    <property type="term" value="F:hydrolase activity"/>
    <property type="evidence" value="ECO:0007669"/>
    <property type="project" value="UniProtKB-KW"/>
</dbReference>
<dbReference type="Proteomes" id="UP001328733">
    <property type="component" value="Unassembled WGS sequence"/>
</dbReference>
<dbReference type="InterPro" id="IPR003477">
    <property type="entry name" value="PemK-like"/>
</dbReference>
<evidence type="ECO:0000313" key="3">
    <source>
        <dbReference type="EMBL" id="MEG3437418.1"/>
    </source>
</evidence>
<dbReference type="Gene3D" id="2.30.30.110">
    <property type="match status" value="1"/>
</dbReference>
<name>A0AAW9QUY5_9CHRO</name>
<dbReference type="EC" id="3.1.-.-" evidence="3"/>
<evidence type="ECO:0000313" key="4">
    <source>
        <dbReference type="Proteomes" id="UP001328733"/>
    </source>
</evidence>
<evidence type="ECO:0000256" key="2">
    <source>
        <dbReference type="ARBA" id="ARBA00022649"/>
    </source>
</evidence>
<dbReference type="InterPro" id="IPR011067">
    <property type="entry name" value="Plasmid_toxin/cell-grow_inhib"/>
</dbReference>
<organism evidence="3 4">
    <name type="scientific">Pannus brasiliensis CCIBt3594</name>
    <dbReference type="NCBI Taxonomy" id="1427578"/>
    <lineage>
        <taxon>Bacteria</taxon>
        <taxon>Bacillati</taxon>
        <taxon>Cyanobacteriota</taxon>
        <taxon>Cyanophyceae</taxon>
        <taxon>Oscillatoriophycideae</taxon>
        <taxon>Chroococcales</taxon>
        <taxon>Microcystaceae</taxon>
        <taxon>Pannus</taxon>
    </lineage>
</organism>
<dbReference type="EMBL" id="JBAFSM010000015">
    <property type="protein sequence ID" value="MEG3437418.1"/>
    <property type="molecule type" value="Genomic_DNA"/>
</dbReference>
<comment type="caution">
    <text evidence="3">The sequence shown here is derived from an EMBL/GenBank/DDBJ whole genome shotgun (WGS) entry which is preliminary data.</text>
</comment>
<dbReference type="Pfam" id="PF02452">
    <property type="entry name" value="PemK_toxin"/>
    <property type="match status" value="1"/>
</dbReference>
<protein>
    <submittedName>
        <fullName evidence="3">Type II toxin-antitoxin system PemK/MazF family toxin</fullName>
        <ecNumber evidence="3">3.1.-.-</ecNumber>
    </submittedName>
</protein>
<sequence length="113" mass="12877">MQRRRQMGNPKPVRSEVWLIDFGIAAKVRPALVVSESYGDEDRALIAVVPHTTSIRGSQYEIQICVPFLKRKGVFLLQGFVTVPPPYFVKKLGMLSESQMKLIEMGLRDWLCL</sequence>
<dbReference type="GO" id="GO:0004521">
    <property type="term" value="F:RNA endonuclease activity"/>
    <property type="evidence" value="ECO:0007669"/>
    <property type="project" value="TreeGrafter"/>
</dbReference>
<dbReference type="GO" id="GO:0003677">
    <property type="term" value="F:DNA binding"/>
    <property type="evidence" value="ECO:0007669"/>
    <property type="project" value="InterPro"/>
</dbReference>
<proteinExistence type="inferred from homology"/>
<keyword evidence="3" id="KW-0378">Hydrolase</keyword>
<reference evidence="3 4" key="1">
    <citation type="submission" date="2024-01" db="EMBL/GenBank/DDBJ databases">
        <title>Genomic insights into the taxonomy and metabolism of the cyanobacterium Pannus brasiliensis CCIBt3594.</title>
        <authorList>
            <person name="Machado M."/>
            <person name="Botero N.B."/>
            <person name="Andreote A.P.D."/>
            <person name="Feitosa A.M.T."/>
            <person name="Popin R."/>
            <person name="Sivonen K."/>
            <person name="Fiore M.F."/>
        </authorList>
    </citation>
    <scope>NUCLEOTIDE SEQUENCE [LARGE SCALE GENOMIC DNA]</scope>
    <source>
        <strain evidence="3 4">CCIBt3594</strain>
    </source>
</reference>
<dbReference type="GO" id="GO:0016075">
    <property type="term" value="P:rRNA catabolic process"/>
    <property type="evidence" value="ECO:0007669"/>
    <property type="project" value="TreeGrafter"/>
</dbReference>
<keyword evidence="2" id="KW-1277">Toxin-antitoxin system</keyword>
<dbReference type="RefSeq" id="WP_332864900.1">
    <property type="nucleotide sequence ID" value="NZ_JBAFSM010000015.1"/>
</dbReference>
<gene>
    <name evidence="3" type="ORF">V0288_09835</name>
</gene>